<evidence type="ECO:0000256" key="3">
    <source>
        <dbReference type="ARBA" id="ARBA00022543"/>
    </source>
</evidence>
<dbReference type="GO" id="GO:0009881">
    <property type="term" value="F:photoreceptor activity"/>
    <property type="evidence" value="ECO:0007669"/>
    <property type="project" value="UniProtKB-KW"/>
</dbReference>
<feature type="transmembrane region" description="Helical" evidence="12">
    <location>
        <begin position="34"/>
        <end position="55"/>
    </location>
</feature>
<evidence type="ECO:0000256" key="8">
    <source>
        <dbReference type="ARBA" id="ARBA00022991"/>
    </source>
</evidence>
<proteinExistence type="inferred from homology"/>
<keyword evidence="5 12" id="KW-0812">Transmembrane</keyword>
<dbReference type="FunFam" id="1.20.1070.10:FF:000160">
    <property type="entry name" value="Related to Opsin-1"/>
    <property type="match status" value="1"/>
</dbReference>
<accession>A0AAN6EXT7</accession>
<dbReference type="InterPro" id="IPR001425">
    <property type="entry name" value="Arc/bac/fun_rhodopsins"/>
</dbReference>
<feature type="transmembrane region" description="Helical" evidence="12">
    <location>
        <begin position="164"/>
        <end position="183"/>
    </location>
</feature>
<dbReference type="GO" id="GO:0005783">
    <property type="term" value="C:endoplasmic reticulum"/>
    <property type="evidence" value="ECO:0007669"/>
    <property type="project" value="TreeGrafter"/>
</dbReference>
<feature type="region of interest" description="Disordered" evidence="11">
    <location>
        <begin position="283"/>
        <end position="302"/>
    </location>
</feature>
<dbReference type="GO" id="GO:0007602">
    <property type="term" value="P:phototransduction"/>
    <property type="evidence" value="ECO:0007669"/>
    <property type="project" value="UniProtKB-KW"/>
</dbReference>
<evidence type="ECO:0000313" key="14">
    <source>
        <dbReference type="Proteomes" id="UP001161757"/>
    </source>
</evidence>
<dbReference type="PANTHER" id="PTHR28286:SF1">
    <property type="entry name" value="30 KDA HEAT SHOCK PROTEIN-RELATED"/>
    <property type="match status" value="1"/>
</dbReference>
<sequence length="314" mass="34530">MAELDRRNNAVNINPFTQNNKSVVVHQTDRGSDWYYAVCAVMGVTALAILGLSRLKPRTDRIFFYLSSGLCFVACIAYFAMGSNLGWTPIDVEYLRSDSEVAGRNRQIFYVRYIDWVITTPLLLTDLLLTAGMPWPTILWVIGLDEIMIVTGLVGALVKSRYKWGFYAFGCAAMFYVFYELAFPARRHAAALGNDVHRAFVLCGVLTLVVWLCYPIAWGVSEGGNVIAPDSEGIFYGILDLLAKPVFSLALIYSHWSIEPARLGVQIREFGPTDDLSSAEREKRFGNGQSNGNNGVTGGVAGDHHAVAPGSPAV</sequence>
<protein>
    <recommendedName>
        <fullName evidence="15">Bacteriorhodopsin</fullName>
    </recommendedName>
</protein>
<keyword evidence="3" id="KW-0600">Photoreceptor protein</keyword>
<dbReference type="EMBL" id="JAJGCB010000007">
    <property type="protein sequence ID" value="KAJ8991915.1"/>
    <property type="molecule type" value="Genomic_DNA"/>
</dbReference>
<evidence type="ECO:0000256" key="10">
    <source>
        <dbReference type="ARBA" id="ARBA00023170"/>
    </source>
</evidence>
<dbReference type="PANTHER" id="PTHR28286">
    <property type="match status" value="1"/>
</dbReference>
<dbReference type="GO" id="GO:0005216">
    <property type="term" value="F:monoatomic ion channel activity"/>
    <property type="evidence" value="ECO:0007669"/>
    <property type="project" value="InterPro"/>
</dbReference>
<dbReference type="InterPro" id="IPR043476">
    <property type="entry name" value="Yro2-like_7TM"/>
</dbReference>
<reference evidence="13" key="1">
    <citation type="submission" date="2023-01" db="EMBL/GenBank/DDBJ databases">
        <title>Exophiala dermititidis isolated from Cystic Fibrosis Patient.</title>
        <authorList>
            <person name="Kurbessoian T."/>
            <person name="Crocker A."/>
            <person name="Murante D."/>
            <person name="Hogan D.A."/>
            <person name="Stajich J.E."/>
        </authorList>
    </citation>
    <scope>NUCLEOTIDE SEQUENCE</scope>
    <source>
        <strain evidence="13">Ex8</strain>
    </source>
</reference>
<name>A0AAN6EXT7_EXODE</name>
<keyword evidence="10" id="KW-0675">Receptor</keyword>
<dbReference type="Pfam" id="PF01036">
    <property type="entry name" value="Bac_rhodopsin"/>
    <property type="match status" value="1"/>
</dbReference>
<dbReference type="SMART" id="SM01021">
    <property type="entry name" value="Bac_rhodopsin"/>
    <property type="match status" value="1"/>
</dbReference>
<feature type="transmembrane region" description="Helical" evidence="12">
    <location>
        <begin position="62"/>
        <end position="81"/>
    </location>
</feature>
<evidence type="ECO:0000256" key="9">
    <source>
        <dbReference type="ARBA" id="ARBA00023136"/>
    </source>
</evidence>
<comment type="caution">
    <text evidence="13">The sequence shown here is derived from an EMBL/GenBank/DDBJ whole genome shotgun (WGS) entry which is preliminary data.</text>
</comment>
<organism evidence="13 14">
    <name type="scientific">Exophiala dermatitidis</name>
    <name type="common">Black yeast-like fungus</name>
    <name type="synonym">Wangiella dermatitidis</name>
    <dbReference type="NCBI Taxonomy" id="5970"/>
    <lineage>
        <taxon>Eukaryota</taxon>
        <taxon>Fungi</taxon>
        <taxon>Dikarya</taxon>
        <taxon>Ascomycota</taxon>
        <taxon>Pezizomycotina</taxon>
        <taxon>Eurotiomycetes</taxon>
        <taxon>Chaetothyriomycetidae</taxon>
        <taxon>Chaetothyriales</taxon>
        <taxon>Herpotrichiellaceae</taxon>
        <taxon>Exophiala</taxon>
    </lineage>
</organism>
<evidence type="ECO:0000256" key="5">
    <source>
        <dbReference type="ARBA" id="ARBA00022692"/>
    </source>
</evidence>
<keyword evidence="7 12" id="KW-1133">Transmembrane helix</keyword>
<evidence type="ECO:0000256" key="1">
    <source>
        <dbReference type="ARBA" id="ARBA00004141"/>
    </source>
</evidence>
<dbReference type="SUPFAM" id="SSF81321">
    <property type="entry name" value="Family A G protein-coupled receptor-like"/>
    <property type="match status" value="1"/>
</dbReference>
<gene>
    <name evidence="13" type="ORF">HRR80_004532</name>
</gene>
<evidence type="ECO:0008006" key="15">
    <source>
        <dbReference type="Google" id="ProtNLM"/>
    </source>
</evidence>
<evidence type="ECO:0000256" key="4">
    <source>
        <dbReference type="ARBA" id="ARBA00022606"/>
    </source>
</evidence>
<keyword evidence="6" id="KW-0681">Retinal protein</keyword>
<dbReference type="PROSITE" id="PS00950">
    <property type="entry name" value="BACTERIAL_OPSIN_1"/>
    <property type="match status" value="1"/>
</dbReference>
<dbReference type="InterPro" id="IPR018229">
    <property type="entry name" value="Rhodopsin_retinal_BS"/>
</dbReference>
<feature type="transmembrane region" description="Helical" evidence="12">
    <location>
        <begin position="138"/>
        <end position="158"/>
    </location>
</feature>
<evidence type="ECO:0000256" key="12">
    <source>
        <dbReference type="SAM" id="Phobius"/>
    </source>
</evidence>
<comment type="subcellular location">
    <subcellularLocation>
        <location evidence="1">Membrane</location>
        <topology evidence="1">Multi-pass membrane protein</topology>
    </subcellularLocation>
</comment>
<keyword evidence="8" id="KW-0157">Chromophore</keyword>
<feature type="transmembrane region" description="Helical" evidence="12">
    <location>
        <begin position="199"/>
        <end position="221"/>
    </location>
</feature>
<keyword evidence="9 12" id="KW-0472">Membrane</keyword>
<dbReference type="GO" id="GO:0005886">
    <property type="term" value="C:plasma membrane"/>
    <property type="evidence" value="ECO:0007669"/>
    <property type="project" value="TreeGrafter"/>
</dbReference>
<evidence type="ECO:0000256" key="11">
    <source>
        <dbReference type="SAM" id="MobiDB-lite"/>
    </source>
</evidence>
<evidence type="ECO:0000256" key="2">
    <source>
        <dbReference type="ARBA" id="ARBA00008130"/>
    </source>
</evidence>
<dbReference type="CDD" id="cd15239">
    <property type="entry name" value="7tm_YRO2_fungal-like"/>
    <property type="match status" value="1"/>
</dbReference>
<dbReference type="Proteomes" id="UP001161757">
    <property type="component" value="Unassembled WGS sequence"/>
</dbReference>
<dbReference type="Gene3D" id="1.20.1070.10">
    <property type="entry name" value="Rhodopsin 7-helix transmembrane proteins"/>
    <property type="match status" value="1"/>
</dbReference>
<dbReference type="AlphaFoldDB" id="A0AAN6EXT7"/>
<evidence type="ECO:0000256" key="6">
    <source>
        <dbReference type="ARBA" id="ARBA00022925"/>
    </source>
</evidence>
<evidence type="ECO:0000313" key="13">
    <source>
        <dbReference type="EMBL" id="KAJ8991915.1"/>
    </source>
</evidence>
<evidence type="ECO:0000256" key="7">
    <source>
        <dbReference type="ARBA" id="ARBA00022989"/>
    </source>
</evidence>
<keyword evidence="4" id="KW-0716">Sensory transduction</keyword>
<comment type="similarity">
    <text evidence="2">Belongs to the archaeal/bacterial/fungal opsin family.</text>
</comment>